<reference evidence="3 4" key="1">
    <citation type="submission" date="2019-10" db="EMBL/GenBank/DDBJ databases">
        <title>Genomic and transcriptomic insights into the perfect genentic adaptation of a filamentous nitrogen-fixing cyanobacterium to rice fields.</title>
        <authorList>
            <person name="Chen Z."/>
        </authorList>
    </citation>
    <scope>NUCLEOTIDE SEQUENCE [LARGE SCALE GENOMIC DNA]</scope>
    <source>
        <strain evidence="3">CCNUC1</strain>
    </source>
</reference>
<dbReference type="RefSeq" id="WP_118162455.1">
    <property type="nucleotide sequence ID" value="NZ_CP045226.1"/>
</dbReference>
<dbReference type="InterPro" id="IPR051803">
    <property type="entry name" value="TA_system_RelE-like_toxin"/>
</dbReference>
<name>A0A5P8VU33_9NOSO</name>
<evidence type="ECO:0000256" key="1">
    <source>
        <dbReference type="ARBA" id="ARBA00006226"/>
    </source>
</evidence>
<sequence>MTPQFRLTKPAIQDIEQIADYIARQSGLAQSEGFLSKLDAKFAQIAQFPRLGRLRDEILPGIRSLSIDNYLILYMPIEQDVEIFRVVSGYRDIKALFHDDS</sequence>
<accession>A0A5P8VU33</accession>
<dbReference type="InterPro" id="IPR035093">
    <property type="entry name" value="RelE/ParE_toxin_dom_sf"/>
</dbReference>
<dbReference type="EMBL" id="CP045226">
    <property type="protein sequence ID" value="QFS43955.1"/>
    <property type="molecule type" value="Genomic_DNA"/>
</dbReference>
<dbReference type="KEGG" id="nsh:GXM_01428"/>
<keyword evidence="2" id="KW-1277">Toxin-antitoxin system</keyword>
<comment type="similarity">
    <text evidence="1">Belongs to the RelE toxin family.</text>
</comment>
<dbReference type="Proteomes" id="UP000326678">
    <property type="component" value="Chromosome Gxm1"/>
</dbReference>
<gene>
    <name evidence="3" type="ORF">GXM_01428</name>
</gene>
<protein>
    <submittedName>
        <fullName evidence="3">Type II toxin-antitoxin system RelE/ParE family toxin</fullName>
    </submittedName>
</protein>
<evidence type="ECO:0000313" key="4">
    <source>
        <dbReference type="Proteomes" id="UP000326678"/>
    </source>
</evidence>
<dbReference type="Gene3D" id="3.30.2310.20">
    <property type="entry name" value="RelE-like"/>
    <property type="match status" value="1"/>
</dbReference>
<keyword evidence="4" id="KW-1185">Reference proteome</keyword>
<dbReference type="PANTHER" id="PTHR33755">
    <property type="entry name" value="TOXIN PARE1-RELATED"/>
    <property type="match status" value="1"/>
</dbReference>
<organism evidence="3 4">
    <name type="scientific">Nostoc sphaeroides CCNUC1</name>
    <dbReference type="NCBI Taxonomy" id="2653204"/>
    <lineage>
        <taxon>Bacteria</taxon>
        <taxon>Bacillati</taxon>
        <taxon>Cyanobacteriota</taxon>
        <taxon>Cyanophyceae</taxon>
        <taxon>Nostocales</taxon>
        <taxon>Nostocaceae</taxon>
        <taxon>Nostoc</taxon>
    </lineage>
</organism>
<dbReference type="AlphaFoldDB" id="A0A5P8VU33"/>
<dbReference type="InterPro" id="IPR007712">
    <property type="entry name" value="RelE/ParE_toxin"/>
</dbReference>
<evidence type="ECO:0000256" key="2">
    <source>
        <dbReference type="ARBA" id="ARBA00022649"/>
    </source>
</evidence>
<proteinExistence type="inferred from homology"/>
<dbReference type="Pfam" id="PF05016">
    <property type="entry name" value="ParE_toxin"/>
    <property type="match status" value="1"/>
</dbReference>
<evidence type="ECO:0000313" key="3">
    <source>
        <dbReference type="EMBL" id="QFS43955.1"/>
    </source>
</evidence>